<dbReference type="PROSITE" id="PS00132">
    <property type="entry name" value="CARBOXYPEPT_ZN_1"/>
    <property type="match status" value="1"/>
</dbReference>
<protein>
    <recommendedName>
        <fullName evidence="10">Peptidase M14 domain-containing protein</fullName>
    </recommendedName>
</protein>
<keyword evidence="6" id="KW-0378">Hydrolase</keyword>
<evidence type="ECO:0000256" key="7">
    <source>
        <dbReference type="ARBA" id="ARBA00022833"/>
    </source>
</evidence>
<dbReference type="FunFam" id="3.40.630.10:FF:000001">
    <property type="entry name" value="Carboxypeptidase B"/>
    <property type="match status" value="1"/>
</dbReference>
<dbReference type="GO" id="GO:0006508">
    <property type="term" value="P:proteolysis"/>
    <property type="evidence" value="ECO:0007669"/>
    <property type="project" value="UniProtKB-KW"/>
</dbReference>
<keyword evidence="8" id="KW-0482">Metalloprotease</keyword>
<dbReference type="PRINTS" id="PR00765">
    <property type="entry name" value="CRBOXYPTASEA"/>
</dbReference>
<evidence type="ECO:0000256" key="6">
    <source>
        <dbReference type="ARBA" id="ARBA00022801"/>
    </source>
</evidence>
<evidence type="ECO:0000256" key="5">
    <source>
        <dbReference type="ARBA" id="ARBA00022723"/>
    </source>
</evidence>
<sequence length="261" mass="29847">MKIGNQESAKKGVFVECGIHAREWISPAFCQWFIAEAVKTYGKNKEMTKLLDSLIFHVLPVFNIDGYVWTWTSDRMWRKNRAPTPNDKCFGTDLNRNFNISWDGIYRDDEPCSGGYAGTAPESAPETQAVTRYIRDSLSSLKAYISFHSFSQLLLYPYGYTSEATPNHEKLEEMAKSALKALQSLYNTTYTYGPIYTTIYPVCGSSIDWTYDIGIKYSFVFELRDEGEYGFLLPEHDIEATCEETMLAVKSMANYLIDQDI</sequence>
<evidence type="ECO:0000313" key="12">
    <source>
        <dbReference type="Proteomes" id="UP000770717"/>
    </source>
</evidence>
<dbReference type="PANTHER" id="PTHR11705:SF65">
    <property type="entry name" value="MAST CELL CARBOXYPEPTIDASE A"/>
    <property type="match status" value="1"/>
</dbReference>
<evidence type="ECO:0000256" key="9">
    <source>
        <dbReference type="PROSITE-ProRule" id="PRU01379"/>
    </source>
</evidence>
<evidence type="ECO:0000256" key="2">
    <source>
        <dbReference type="ARBA" id="ARBA00005988"/>
    </source>
</evidence>
<dbReference type="InterPro" id="IPR000834">
    <property type="entry name" value="Peptidase_M14"/>
</dbReference>
<dbReference type="InterPro" id="IPR057247">
    <property type="entry name" value="CARBOXYPEPT_ZN_2"/>
</dbReference>
<keyword evidence="4" id="KW-0645">Protease</keyword>
<evidence type="ECO:0000256" key="4">
    <source>
        <dbReference type="ARBA" id="ARBA00022670"/>
    </source>
</evidence>
<evidence type="ECO:0000256" key="3">
    <source>
        <dbReference type="ARBA" id="ARBA00022645"/>
    </source>
</evidence>
<dbReference type="OrthoDB" id="3626597at2759"/>
<keyword evidence="3" id="KW-0121">Carboxypeptidase</keyword>
<dbReference type="GO" id="GO:0005615">
    <property type="term" value="C:extracellular space"/>
    <property type="evidence" value="ECO:0007669"/>
    <property type="project" value="TreeGrafter"/>
</dbReference>
<keyword evidence="5" id="KW-0479">Metal-binding</keyword>
<evidence type="ECO:0000259" key="10">
    <source>
        <dbReference type="PROSITE" id="PS52035"/>
    </source>
</evidence>
<dbReference type="PROSITE" id="PS52035">
    <property type="entry name" value="PEPTIDASE_M14"/>
    <property type="match status" value="1"/>
</dbReference>
<dbReference type="AlphaFoldDB" id="A0A8J6C5W6"/>
<feature type="domain" description="Peptidase M14" evidence="10">
    <location>
        <begin position="1"/>
        <end position="256"/>
    </location>
</feature>
<keyword evidence="7" id="KW-0862">Zinc</keyword>
<evidence type="ECO:0000256" key="8">
    <source>
        <dbReference type="ARBA" id="ARBA00023049"/>
    </source>
</evidence>
<dbReference type="Gene3D" id="3.40.630.10">
    <property type="entry name" value="Zn peptidases"/>
    <property type="match status" value="1"/>
</dbReference>
<organism evidence="11 12">
    <name type="scientific">Eleutherodactylus coqui</name>
    <name type="common">Puerto Rican coqui</name>
    <dbReference type="NCBI Taxonomy" id="57060"/>
    <lineage>
        <taxon>Eukaryota</taxon>
        <taxon>Metazoa</taxon>
        <taxon>Chordata</taxon>
        <taxon>Craniata</taxon>
        <taxon>Vertebrata</taxon>
        <taxon>Euteleostomi</taxon>
        <taxon>Amphibia</taxon>
        <taxon>Batrachia</taxon>
        <taxon>Anura</taxon>
        <taxon>Neobatrachia</taxon>
        <taxon>Hyloidea</taxon>
        <taxon>Eleutherodactylidae</taxon>
        <taxon>Eleutherodactylinae</taxon>
        <taxon>Eleutherodactylus</taxon>
        <taxon>Eleutherodactylus</taxon>
    </lineage>
</organism>
<dbReference type="EMBL" id="WNTK01004988">
    <property type="protein sequence ID" value="KAG9464152.1"/>
    <property type="molecule type" value="Genomic_DNA"/>
</dbReference>
<accession>A0A8J6C5W6</accession>
<comment type="cofactor">
    <cofactor evidence="1">
        <name>Zn(2+)</name>
        <dbReference type="ChEBI" id="CHEBI:29105"/>
    </cofactor>
</comment>
<evidence type="ECO:0000313" key="11">
    <source>
        <dbReference type="EMBL" id="KAG9464152.1"/>
    </source>
</evidence>
<dbReference type="Pfam" id="PF00246">
    <property type="entry name" value="Peptidase_M14"/>
    <property type="match status" value="1"/>
</dbReference>
<dbReference type="Proteomes" id="UP000770717">
    <property type="component" value="Unassembled WGS sequence"/>
</dbReference>
<dbReference type="SMART" id="SM00631">
    <property type="entry name" value="Zn_pept"/>
    <property type="match status" value="1"/>
</dbReference>
<dbReference type="PANTHER" id="PTHR11705">
    <property type="entry name" value="PROTEASE FAMILY M14 CARBOXYPEPTIDASE A,B"/>
    <property type="match status" value="1"/>
</dbReference>
<reference evidence="11" key="1">
    <citation type="thesis" date="2020" institute="ProQuest LLC" country="789 East Eisenhower Parkway, Ann Arbor, MI, USA">
        <title>Comparative Genomics and Chromosome Evolution.</title>
        <authorList>
            <person name="Mudd A.B."/>
        </authorList>
    </citation>
    <scope>NUCLEOTIDE SEQUENCE</scope>
    <source>
        <strain evidence="11">HN-11 Male</strain>
        <tissue evidence="11">Kidney and liver</tissue>
    </source>
</reference>
<dbReference type="GO" id="GO:0008270">
    <property type="term" value="F:zinc ion binding"/>
    <property type="evidence" value="ECO:0007669"/>
    <property type="project" value="InterPro"/>
</dbReference>
<dbReference type="GO" id="GO:0004181">
    <property type="term" value="F:metallocarboxypeptidase activity"/>
    <property type="evidence" value="ECO:0007669"/>
    <property type="project" value="InterPro"/>
</dbReference>
<dbReference type="InterPro" id="IPR057246">
    <property type="entry name" value="CARBOXYPEPT_ZN_1"/>
</dbReference>
<proteinExistence type="inferred from homology"/>
<evidence type="ECO:0000256" key="1">
    <source>
        <dbReference type="ARBA" id="ARBA00001947"/>
    </source>
</evidence>
<comment type="caution">
    <text evidence="11">The sequence shown here is derived from an EMBL/GenBank/DDBJ whole genome shotgun (WGS) entry which is preliminary data.</text>
</comment>
<dbReference type="PROSITE" id="PS00133">
    <property type="entry name" value="CARBOXYPEPT_ZN_2"/>
    <property type="match status" value="1"/>
</dbReference>
<dbReference type="SUPFAM" id="SSF53187">
    <property type="entry name" value="Zn-dependent exopeptidases"/>
    <property type="match status" value="1"/>
</dbReference>
<gene>
    <name evidence="11" type="ORF">GDO78_020388</name>
</gene>
<feature type="active site" description="Proton donor/acceptor" evidence="9">
    <location>
        <position position="222"/>
    </location>
</feature>
<comment type="similarity">
    <text evidence="2 9">Belongs to the peptidase M14 family.</text>
</comment>
<keyword evidence="12" id="KW-1185">Reference proteome</keyword>
<name>A0A8J6C5W6_ELECQ</name>